<feature type="region of interest" description="Disordered" evidence="6">
    <location>
        <begin position="204"/>
        <end position="234"/>
    </location>
</feature>
<feature type="domain" description="MADS-box" evidence="7">
    <location>
        <begin position="127"/>
        <end position="186"/>
    </location>
</feature>
<comment type="caution">
    <text evidence="8">The sequence shown here is derived from an EMBL/GenBank/DDBJ whole genome shotgun (WGS) entry which is preliminary data.</text>
</comment>
<gene>
    <name evidence="8" type="ORF">COCSUDRAFT_67545</name>
</gene>
<evidence type="ECO:0000256" key="6">
    <source>
        <dbReference type="SAM" id="MobiDB-lite"/>
    </source>
</evidence>
<evidence type="ECO:0000256" key="5">
    <source>
        <dbReference type="ARBA" id="ARBA00023242"/>
    </source>
</evidence>
<evidence type="ECO:0000256" key="2">
    <source>
        <dbReference type="ARBA" id="ARBA00023015"/>
    </source>
</evidence>
<dbReference type="OrthoDB" id="1898716at2759"/>
<feature type="region of interest" description="Disordered" evidence="6">
    <location>
        <begin position="372"/>
        <end position="393"/>
    </location>
</feature>
<dbReference type="GO" id="GO:0005634">
    <property type="term" value="C:nucleus"/>
    <property type="evidence" value="ECO:0007669"/>
    <property type="project" value="UniProtKB-SubCell"/>
</dbReference>
<dbReference type="SUPFAM" id="SSF55455">
    <property type="entry name" value="SRF-like"/>
    <property type="match status" value="1"/>
</dbReference>
<dbReference type="SMART" id="SM00432">
    <property type="entry name" value="MADS"/>
    <property type="match status" value="1"/>
</dbReference>
<keyword evidence="5" id="KW-0539">Nucleus</keyword>
<feature type="region of interest" description="Disordered" evidence="6">
    <location>
        <begin position="1"/>
        <end position="31"/>
    </location>
</feature>
<dbReference type="GO" id="GO:0003677">
    <property type="term" value="F:DNA binding"/>
    <property type="evidence" value="ECO:0007669"/>
    <property type="project" value="UniProtKB-KW"/>
</dbReference>
<evidence type="ECO:0000313" key="9">
    <source>
        <dbReference type="Proteomes" id="UP000007264"/>
    </source>
</evidence>
<dbReference type="InterPro" id="IPR036879">
    <property type="entry name" value="TF_MADSbox_sf"/>
</dbReference>
<evidence type="ECO:0000256" key="4">
    <source>
        <dbReference type="ARBA" id="ARBA00023163"/>
    </source>
</evidence>
<feature type="compositionally biased region" description="Gly residues" evidence="6">
    <location>
        <begin position="1"/>
        <end position="18"/>
    </location>
</feature>
<evidence type="ECO:0000259" key="7">
    <source>
        <dbReference type="PROSITE" id="PS50066"/>
    </source>
</evidence>
<evidence type="ECO:0000256" key="1">
    <source>
        <dbReference type="ARBA" id="ARBA00004123"/>
    </source>
</evidence>
<accession>I0YPA8</accession>
<feature type="compositionally biased region" description="Low complexity" evidence="6">
    <location>
        <begin position="331"/>
        <end position="346"/>
    </location>
</feature>
<dbReference type="STRING" id="574566.I0YPA8"/>
<sequence>MADQGLGGGGPVEVGAGPGEDPPRKRLRHEDHEHVAAQHIAHGLPHFAAYGAPPYDGHLEHLLREGDSEAHAQALAQAQAQLQAAHQEQLQQQQQGGLQGGVSEGVPVQQNPATPGVDPPGFTYRNRSRRKASEKPVGSSQVRQSFSKRKRGIAQKAYQLFKITDAKVFLFVANDKGASWGYATPGFGATLSPAHLKQLRQMANPEADDGTKDGDAANTVIMAHPPGSENDPDDRDAYVQDNGYAEDADGNMIGEGEGGQVPEGWPSHEAATIQALHQAAVMSGEHQHQGGYEHVPPVSVAQEMHHTGENLHFIADAAASAAFLGEHQEHGGQQVVHGQEANQHQLQQHHDQQGGDYAGSTALGAPMEAPANGVPAIGVPSHIQGHGDGKGHH</sequence>
<dbReference type="EMBL" id="AGSI01000016">
    <property type="protein sequence ID" value="EIE20227.1"/>
    <property type="molecule type" value="Genomic_DNA"/>
</dbReference>
<feature type="region of interest" description="Disordered" evidence="6">
    <location>
        <begin position="86"/>
        <end position="148"/>
    </location>
</feature>
<organism evidence="8 9">
    <name type="scientific">Coccomyxa subellipsoidea (strain C-169)</name>
    <name type="common">Green microalga</name>
    <dbReference type="NCBI Taxonomy" id="574566"/>
    <lineage>
        <taxon>Eukaryota</taxon>
        <taxon>Viridiplantae</taxon>
        <taxon>Chlorophyta</taxon>
        <taxon>core chlorophytes</taxon>
        <taxon>Trebouxiophyceae</taxon>
        <taxon>Trebouxiophyceae incertae sedis</taxon>
        <taxon>Coccomyxaceae</taxon>
        <taxon>Coccomyxa</taxon>
        <taxon>Coccomyxa subellipsoidea</taxon>
    </lineage>
</organism>
<dbReference type="GO" id="GO:0046983">
    <property type="term" value="F:protein dimerization activity"/>
    <property type="evidence" value="ECO:0007669"/>
    <property type="project" value="InterPro"/>
</dbReference>
<dbReference type="GeneID" id="17038203"/>
<proteinExistence type="predicted"/>
<name>I0YPA8_COCSC</name>
<dbReference type="SMR" id="I0YPA8"/>
<comment type="subcellular location">
    <subcellularLocation>
        <location evidence="1">Nucleus</location>
    </subcellularLocation>
</comment>
<dbReference type="InterPro" id="IPR002100">
    <property type="entry name" value="TF_MADSbox"/>
</dbReference>
<dbReference type="eggNOG" id="ENOG502SUBF">
    <property type="taxonomic scope" value="Eukaryota"/>
</dbReference>
<dbReference type="Proteomes" id="UP000007264">
    <property type="component" value="Unassembled WGS sequence"/>
</dbReference>
<dbReference type="AlphaFoldDB" id="I0YPA8"/>
<evidence type="ECO:0000313" key="8">
    <source>
        <dbReference type="EMBL" id="EIE20227.1"/>
    </source>
</evidence>
<keyword evidence="9" id="KW-1185">Reference proteome</keyword>
<evidence type="ECO:0000256" key="3">
    <source>
        <dbReference type="ARBA" id="ARBA00023125"/>
    </source>
</evidence>
<dbReference type="Gene3D" id="3.40.1810.10">
    <property type="entry name" value="Transcription factor, MADS-box"/>
    <property type="match status" value="1"/>
</dbReference>
<feature type="compositionally biased region" description="Basic and acidic residues" evidence="6">
    <location>
        <begin position="21"/>
        <end position="31"/>
    </location>
</feature>
<feature type="compositionally biased region" description="Low complexity" evidence="6">
    <location>
        <begin position="86"/>
        <end position="96"/>
    </location>
</feature>
<feature type="region of interest" description="Disordered" evidence="6">
    <location>
        <begin position="329"/>
        <end position="357"/>
    </location>
</feature>
<keyword evidence="2" id="KW-0805">Transcription regulation</keyword>
<protein>
    <recommendedName>
        <fullName evidence="7">MADS-box domain-containing protein</fullName>
    </recommendedName>
</protein>
<dbReference type="RefSeq" id="XP_005644771.1">
    <property type="nucleotide sequence ID" value="XM_005644714.1"/>
</dbReference>
<dbReference type="KEGG" id="csl:COCSUDRAFT_67545"/>
<dbReference type="PROSITE" id="PS50066">
    <property type="entry name" value="MADS_BOX_2"/>
    <property type="match status" value="1"/>
</dbReference>
<keyword evidence="3" id="KW-0238">DNA-binding</keyword>
<reference evidence="8 9" key="1">
    <citation type="journal article" date="2012" name="Genome Biol.">
        <title>The genome of the polar eukaryotic microalga coccomyxa subellipsoidea reveals traits of cold adaptation.</title>
        <authorList>
            <person name="Blanc G."/>
            <person name="Agarkova I."/>
            <person name="Grimwood J."/>
            <person name="Kuo A."/>
            <person name="Brueggeman A."/>
            <person name="Dunigan D."/>
            <person name="Gurnon J."/>
            <person name="Ladunga I."/>
            <person name="Lindquist E."/>
            <person name="Lucas S."/>
            <person name="Pangilinan J."/>
            <person name="Proschold T."/>
            <person name="Salamov A."/>
            <person name="Schmutz J."/>
            <person name="Weeks D."/>
            <person name="Yamada T."/>
            <person name="Claverie J.M."/>
            <person name="Grigoriev I."/>
            <person name="Van Etten J."/>
            <person name="Lomsadze A."/>
            <person name="Borodovsky M."/>
        </authorList>
    </citation>
    <scope>NUCLEOTIDE SEQUENCE [LARGE SCALE GENOMIC DNA]</scope>
    <source>
        <strain evidence="8 9">C-169</strain>
    </source>
</reference>
<keyword evidence="4" id="KW-0804">Transcription</keyword>